<dbReference type="SMART" id="SM00382">
    <property type="entry name" value="AAA"/>
    <property type="match status" value="1"/>
</dbReference>
<dbReference type="InterPro" id="IPR027417">
    <property type="entry name" value="P-loop_NTPase"/>
</dbReference>
<evidence type="ECO:0000313" key="5">
    <source>
        <dbReference type="Proteomes" id="UP000199439"/>
    </source>
</evidence>
<name>A0A1I1R2D2_9FLAO</name>
<keyword evidence="1" id="KW-0547">Nucleotide-binding</keyword>
<dbReference type="Pfam" id="PF00158">
    <property type="entry name" value="Sigma54_activat"/>
    <property type="match status" value="1"/>
</dbReference>
<dbReference type="Proteomes" id="UP000199439">
    <property type="component" value="Unassembled WGS sequence"/>
</dbReference>
<organism evidence="4 5">
    <name type="scientific">Algibacter pectinivorans</name>
    <dbReference type="NCBI Taxonomy" id="870482"/>
    <lineage>
        <taxon>Bacteria</taxon>
        <taxon>Pseudomonadati</taxon>
        <taxon>Bacteroidota</taxon>
        <taxon>Flavobacteriia</taxon>
        <taxon>Flavobacteriales</taxon>
        <taxon>Flavobacteriaceae</taxon>
        <taxon>Algibacter</taxon>
    </lineage>
</organism>
<evidence type="ECO:0000256" key="2">
    <source>
        <dbReference type="ARBA" id="ARBA00022840"/>
    </source>
</evidence>
<evidence type="ECO:0000256" key="1">
    <source>
        <dbReference type="ARBA" id="ARBA00022741"/>
    </source>
</evidence>
<dbReference type="PROSITE" id="PS50045">
    <property type="entry name" value="SIGMA54_INTERACT_4"/>
    <property type="match status" value="1"/>
</dbReference>
<dbReference type="InterPro" id="IPR025943">
    <property type="entry name" value="Sigma_54_int_dom_ATP-bd_2"/>
</dbReference>
<dbReference type="GO" id="GO:0005524">
    <property type="term" value="F:ATP binding"/>
    <property type="evidence" value="ECO:0007669"/>
    <property type="project" value="UniProtKB-KW"/>
</dbReference>
<dbReference type="GO" id="GO:0006355">
    <property type="term" value="P:regulation of DNA-templated transcription"/>
    <property type="evidence" value="ECO:0007669"/>
    <property type="project" value="InterPro"/>
</dbReference>
<evidence type="ECO:0000313" key="4">
    <source>
        <dbReference type="EMBL" id="SFD28367.1"/>
    </source>
</evidence>
<dbReference type="Gene3D" id="3.40.50.300">
    <property type="entry name" value="P-loop containing nucleotide triphosphate hydrolases"/>
    <property type="match status" value="1"/>
</dbReference>
<dbReference type="PANTHER" id="PTHR32071">
    <property type="entry name" value="TRANSCRIPTIONAL REGULATORY PROTEIN"/>
    <property type="match status" value="1"/>
</dbReference>
<proteinExistence type="predicted"/>
<gene>
    <name evidence="4" type="ORF">SAMN04487987_10884</name>
</gene>
<feature type="domain" description="Sigma-54 factor interaction" evidence="3">
    <location>
        <begin position="280"/>
        <end position="455"/>
    </location>
</feature>
<dbReference type="OrthoDB" id="1422935at2"/>
<protein>
    <submittedName>
        <fullName evidence="4">Sigma-54 interaction domain-containing protein</fullName>
    </submittedName>
</protein>
<dbReference type="InterPro" id="IPR002078">
    <property type="entry name" value="Sigma_54_int"/>
</dbReference>
<keyword evidence="2" id="KW-0067">ATP-binding</keyword>
<dbReference type="STRING" id="870482.SAMN04487987_10884"/>
<accession>A0A1I1R2D2</accession>
<dbReference type="SUPFAM" id="SSF52540">
    <property type="entry name" value="P-loop containing nucleoside triphosphate hydrolases"/>
    <property type="match status" value="1"/>
</dbReference>
<dbReference type="CDD" id="cd00009">
    <property type="entry name" value="AAA"/>
    <property type="match status" value="1"/>
</dbReference>
<evidence type="ECO:0000259" key="3">
    <source>
        <dbReference type="PROSITE" id="PS50045"/>
    </source>
</evidence>
<keyword evidence="5" id="KW-1185">Reference proteome</keyword>
<dbReference type="InterPro" id="IPR003593">
    <property type="entry name" value="AAA+_ATPase"/>
</dbReference>
<dbReference type="PROSITE" id="PS00676">
    <property type="entry name" value="SIGMA54_INTERACT_2"/>
    <property type="match status" value="1"/>
</dbReference>
<dbReference type="RefSeq" id="WP_092852619.1">
    <property type="nucleotide sequence ID" value="NZ_FOMI01000008.1"/>
</dbReference>
<sequence length="606" mass="71256">MNKTYITWHYTTHGVAYLKHILSCFYQKENDLPKNFHFEDLNQMELNTIFDNAKDQDGFVFDKVIYLITQQESFDKLSSRRFSYKKNIVHDDTIKIQGLSDIYDEITSNDDLCYNLSKELLFVKEKYPDKLDAFKKSIWRNIQHYPILEQLKWLKEYSNFNNIYKDKLEIVELDINDLRNEKLIANKVNAWLKKDHKKLQKSENIINVSLGSNETQVVWHILSQANQLPSNTRFIKTYDDKSDKKEKRFKPFSIKEIPINLITNIGEDFNLYSDTKSNPRKLVNKKMKVFLESGFSILLLGERGIGKSDIASKASQTLKHKGKLIQANCASFNDDDNKAESELFGYDKGAFTGGLPGGKEGLIEEANNGILFLDEVHHLPILVQAKLMKALQTDEHNKMSIRKMGDSKEIKVVCRLIFATNKTIQELRTLLLPDFYDRIVQHVVNIPPLRETKEDRMKDWSNVWKNLRLPGKPQPPDDEKLNQWIKTLPLYGNYRDLQKIAMYYNAFSNFDDETKTMLNEKTPFYYTKQEFTKYHTIVTELKDDKYNFNTNQTTKEMQADYLFELQKWAVEKFGGRNKAIEHFKLLKDTVTENTFNKWKNKYSLKK</sequence>
<dbReference type="AlphaFoldDB" id="A0A1I1R2D2"/>
<dbReference type="EMBL" id="FOMI01000008">
    <property type="protein sequence ID" value="SFD28367.1"/>
    <property type="molecule type" value="Genomic_DNA"/>
</dbReference>
<reference evidence="5" key="1">
    <citation type="submission" date="2016-10" db="EMBL/GenBank/DDBJ databases">
        <authorList>
            <person name="Varghese N."/>
            <person name="Submissions S."/>
        </authorList>
    </citation>
    <scope>NUCLEOTIDE SEQUENCE [LARGE SCALE GENOMIC DNA]</scope>
    <source>
        <strain evidence="5">DSM 25730</strain>
    </source>
</reference>